<evidence type="ECO:0000256" key="1">
    <source>
        <dbReference type="SAM" id="MobiDB-lite"/>
    </source>
</evidence>
<organism evidence="2 3">
    <name type="scientific">Oedothorax gibbosus</name>
    <dbReference type="NCBI Taxonomy" id="931172"/>
    <lineage>
        <taxon>Eukaryota</taxon>
        <taxon>Metazoa</taxon>
        <taxon>Ecdysozoa</taxon>
        <taxon>Arthropoda</taxon>
        <taxon>Chelicerata</taxon>
        <taxon>Arachnida</taxon>
        <taxon>Araneae</taxon>
        <taxon>Araneomorphae</taxon>
        <taxon>Entelegynae</taxon>
        <taxon>Araneoidea</taxon>
        <taxon>Linyphiidae</taxon>
        <taxon>Erigoninae</taxon>
        <taxon>Oedothorax</taxon>
    </lineage>
</organism>
<reference evidence="2 3" key="1">
    <citation type="journal article" date="2022" name="Nat. Ecol. Evol.">
        <title>A masculinizing supergene underlies an exaggerated male reproductive morph in a spider.</title>
        <authorList>
            <person name="Hendrickx F."/>
            <person name="De Corte Z."/>
            <person name="Sonet G."/>
            <person name="Van Belleghem S.M."/>
            <person name="Kostlbacher S."/>
            <person name="Vangestel C."/>
        </authorList>
    </citation>
    <scope>NUCLEOTIDE SEQUENCE [LARGE SCALE GENOMIC DNA]</scope>
    <source>
        <strain evidence="2">W744_W776</strain>
    </source>
</reference>
<evidence type="ECO:0000313" key="2">
    <source>
        <dbReference type="EMBL" id="KAG8198373.1"/>
    </source>
</evidence>
<protein>
    <submittedName>
        <fullName evidence="2">Uncharacterized protein</fullName>
    </submittedName>
</protein>
<dbReference type="EMBL" id="JAFNEN010000041">
    <property type="protein sequence ID" value="KAG8198373.1"/>
    <property type="molecule type" value="Genomic_DNA"/>
</dbReference>
<accession>A0AAV6VQ77</accession>
<keyword evidence="3" id="KW-1185">Reference proteome</keyword>
<comment type="caution">
    <text evidence="2">The sequence shown here is derived from an EMBL/GenBank/DDBJ whole genome shotgun (WGS) entry which is preliminary data.</text>
</comment>
<gene>
    <name evidence="2" type="ORF">JTE90_021618</name>
</gene>
<evidence type="ECO:0000313" key="3">
    <source>
        <dbReference type="Proteomes" id="UP000827092"/>
    </source>
</evidence>
<proteinExistence type="predicted"/>
<feature type="region of interest" description="Disordered" evidence="1">
    <location>
        <begin position="1"/>
        <end position="21"/>
    </location>
</feature>
<sequence length="67" mass="7369">MGPTAAYPSMQPGCRGVSGHEPFSPLHVDNNTRPDSMGAFFEFALIRTIDARAGLSAKRHSRRDLLR</sequence>
<name>A0AAV6VQ77_9ARAC</name>
<dbReference type="Proteomes" id="UP000827092">
    <property type="component" value="Unassembled WGS sequence"/>
</dbReference>
<dbReference type="AlphaFoldDB" id="A0AAV6VQ77"/>